<dbReference type="AlphaFoldDB" id="A0AB37URI1"/>
<reference evidence="1 2" key="1">
    <citation type="journal article" date="2019" name="Genome Biol. Evol.">
        <title>Day and night: Metabolic profiles and evolutionary relationships of six axenic non-marine cyanobacteria.</title>
        <authorList>
            <person name="Will S.E."/>
            <person name="Henke P."/>
            <person name="Boedeker C."/>
            <person name="Huang S."/>
            <person name="Brinkmann H."/>
            <person name="Rohde M."/>
            <person name="Jarek M."/>
            <person name="Friedl T."/>
            <person name="Seufert S."/>
            <person name="Schumacher M."/>
            <person name="Overmann J."/>
            <person name="Neumann-Schaal M."/>
            <person name="Petersen J."/>
        </authorList>
    </citation>
    <scope>NUCLEOTIDE SEQUENCE [LARGE SCALE GENOMIC DNA]</scope>
    <source>
        <strain evidence="1 2">SAG 39.79</strain>
    </source>
</reference>
<gene>
    <name evidence="1" type="ORF">DSM107010_08880</name>
</gene>
<accession>A0AB37URI1</accession>
<dbReference type="EMBL" id="RSCK01000004">
    <property type="protein sequence ID" value="RUT13988.1"/>
    <property type="molecule type" value="Genomic_DNA"/>
</dbReference>
<evidence type="ECO:0000313" key="1">
    <source>
        <dbReference type="EMBL" id="RUT13988.1"/>
    </source>
</evidence>
<dbReference type="Pfam" id="PF00106">
    <property type="entry name" value="adh_short"/>
    <property type="match status" value="1"/>
</dbReference>
<protein>
    <recommendedName>
        <fullName evidence="3">Short-chain dehydrogenase</fullName>
    </recommendedName>
</protein>
<evidence type="ECO:0008006" key="3">
    <source>
        <dbReference type="Google" id="ProtNLM"/>
    </source>
</evidence>
<organism evidence="1 2">
    <name type="scientific">Chroococcidiopsis cubana SAG 39.79</name>
    <dbReference type="NCBI Taxonomy" id="388085"/>
    <lineage>
        <taxon>Bacteria</taxon>
        <taxon>Bacillati</taxon>
        <taxon>Cyanobacteriota</taxon>
        <taxon>Cyanophyceae</taxon>
        <taxon>Chroococcidiopsidales</taxon>
        <taxon>Chroococcidiopsidaceae</taxon>
        <taxon>Chroococcidiopsis</taxon>
    </lineage>
</organism>
<dbReference type="Proteomes" id="UP000282574">
    <property type="component" value="Unassembled WGS sequence"/>
</dbReference>
<dbReference type="InterPro" id="IPR002347">
    <property type="entry name" value="SDR_fam"/>
</dbReference>
<proteinExistence type="predicted"/>
<name>A0AB37URI1_9CYAN</name>
<evidence type="ECO:0000313" key="2">
    <source>
        <dbReference type="Proteomes" id="UP000282574"/>
    </source>
</evidence>
<sequence length="44" mass="4647">MSEVKKVAIVTGANRGLGLETCRQLAKQNIKIILTNCVAGNFSG</sequence>
<dbReference type="InterPro" id="IPR036291">
    <property type="entry name" value="NAD(P)-bd_dom_sf"/>
</dbReference>
<comment type="caution">
    <text evidence="1">The sequence shown here is derived from an EMBL/GenBank/DDBJ whole genome shotgun (WGS) entry which is preliminary data.</text>
</comment>
<dbReference type="SUPFAM" id="SSF51735">
    <property type="entry name" value="NAD(P)-binding Rossmann-fold domains"/>
    <property type="match status" value="1"/>
</dbReference>
<dbReference type="Gene3D" id="3.40.50.720">
    <property type="entry name" value="NAD(P)-binding Rossmann-like Domain"/>
    <property type="match status" value="1"/>
</dbReference>
<dbReference type="RefSeq" id="WP_015153645.1">
    <property type="nucleotide sequence ID" value="NZ_JAVKZF010000002.1"/>
</dbReference>
<keyword evidence="2" id="KW-1185">Reference proteome</keyword>